<organism evidence="1 2">
    <name type="scientific">Paenibacillus hodogayensis</name>
    <dbReference type="NCBI Taxonomy" id="279208"/>
    <lineage>
        <taxon>Bacteria</taxon>
        <taxon>Bacillati</taxon>
        <taxon>Bacillota</taxon>
        <taxon>Bacilli</taxon>
        <taxon>Bacillales</taxon>
        <taxon>Paenibacillaceae</taxon>
        <taxon>Paenibacillus</taxon>
    </lineage>
</organism>
<sequence>MAQVPGPVKSGGGAGLAQAWFSAEGNARDRTTRKRLRSKASLEILAFGEVNKDITGAPLRSFIHVRDDIGIANHDIVSITAAIALHPNNLFHLIETKELISRVRNFIIRQSVYQITQ</sequence>
<dbReference type="EMBL" id="JBHMAG010000016">
    <property type="protein sequence ID" value="MFB9754907.1"/>
    <property type="molecule type" value="Genomic_DNA"/>
</dbReference>
<name>A0ABV5W2U8_9BACL</name>
<dbReference type="Proteomes" id="UP001589619">
    <property type="component" value="Unassembled WGS sequence"/>
</dbReference>
<comment type="caution">
    <text evidence="1">The sequence shown here is derived from an EMBL/GenBank/DDBJ whole genome shotgun (WGS) entry which is preliminary data.</text>
</comment>
<gene>
    <name evidence="1" type="ORF">ACFFNY_25315</name>
</gene>
<protein>
    <submittedName>
        <fullName evidence="1">Uncharacterized protein</fullName>
    </submittedName>
</protein>
<evidence type="ECO:0000313" key="1">
    <source>
        <dbReference type="EMBL" id="MFB9754907.1"/>
    </source>
</evidence>
<evidence type="ECO:0000313" key="2">
    <source>
        <dbReference type="Proteomes" id="UP001589619"/>
    </source>
</evidence>
<proteinExistence type="predicted"/>
<accession>A0ABV5W2U8</accession>
<dbReference type="RefSeq" id="WP_344909933.1">
    <property type="nucleotide sequence ID" value="NZ_BAAAYO010000008.1"/>
</dbReference>
<keyword evidence="2" id="KW-1185">Reference proteome</keyword>
<reference evidence="1 2" key="1">
    <citation type="submission" date="2024-09" db="EMBL/GenBank/DDBJ databases">
        <authorList>
            <person name="Sun Q."/>
            <person name="Mori K."/>
        </authorList>
    </citation>
    <scope>NUCLEOTIDE SEQUENCE [LARGE SCALE GENOMIC DNA]</scope>
    <source>
        <strain evidence="1 2">JCM 12520</strain>
    </source>
</reference>